<dbReference type="InterPro" id="IPR000073">
    <property type="entry name" value="AB_hydrolase_1"/>
</dbReference>
<dbReference type="PRINTS" id="PR00111">
    <property type="entry name" value="ABHYDROLASE"/>
</dbReference>
<keyword evidence="3" id="KW-1185">Reference proteome</keyword>
<evidence type="ECO:0000259" key="1">
    <source>
        <dbReference type="Pfam" id="PF00561"/>
    </source>
</evidence>
<name>A0ABQ7NSH9_BRACM</name>
<organism evidence="2 3">
    <name type="scientific">Brassica rapa subsp. trilocularis</name>
    <dbReference type="NCBI Taxonomy" id="1813537"/>
    <lineage>
        <taxon>Eukaryota</taxon>
        <taxon>Viridiplantae</taxon>
        <taxon>Streptophyta</taxon>
        <taxon>Embryophyta</taxon>
        <taxon>Tracheophyta</taxon>
        <taxon>Spermatophyta</taxon>
        <taxon>Magnoliopsida</taxon>
        <taxon>eudicotyledons</taxon>
        <taxon>Gunneridae</taxon>
        <taxon>Pentapetalae</taxon>
        <taxon>rosids</taxon>
        <taxon>malvids</taxon>
        <taxon>Brassicales</taxon>
        <taxon>Brassicaceae</taxon>
        <taxon>Brassiceae</taxon>
        <taxon>Brassica</taxon>
    </lineage>
</organism>
<dbReference type="Gene3D" id="3.40.50.1820">
    <property type="entry name" value="alpha/beta hydrolase"/>
    <property type="match status" value="1"/>
</dbReference>
<dbReference type="Pfam" id="PF00561">
    <property type="entry name" value="Abhydrolase_1"/>
    <property type="match status" value="1"/>
</dbReference>
<comment type="caution">
    <text evidence="2">The sequence shown here is derived from an EMBL/GenBank/DDBJ whole genome shotgun (WGS) entry which is preliminary data.</text>
</comment>
<dbReference type="PANTHER" id="PTHR42886:SF59">
    <property type="entry name" value="AB HYDROLASE-1 DOMAIN-CONTAINING PROTEIN"/>
    <property type="match status" value="1"/>
</dbReference>
<evidence type="ECO:0000313" key="2">
    <source>
        <dbReference type="EMBL" id="KAG5413823.1"/>
    </source>
</evidence>
<dbReference type="EMBL" id="JADBGQ010000001">
    <property type="protein sequence ID" value="KAG5413823.1"/>
    <property type="molecule type" value="Genomic_DNA"/>
</dbReference>
<dbReference type="PANTHER" id="PTHR42886">
    <property type="entry name" value="RE40534P-RELATED"/>
    <property type="match status" value="1"/>
</dbReference>
<feature type="domain" description="AB hydrolase-1" evidence="1">
    <location>
        <begin position="119"/>
        <end position="259"/>
    </location>
</feature>
<protein>
    <recommendedName>
        <fullName evidence="1">AB hydrolase-1 domain-containing protein</fullName>
    </recommendedName>
</protein>
<dbReference type="Proteomes" id="UP000823674">
    <property type="component" value="Chromosome A01"/>
</dbReference>
<reference evidence="2 3" key="1">
    <citation type="submission" date="2021-03" db="EMBL/GenBank/DDBJ databases">
        <authorList>
            <person name="King G.J."/>
            <person name="Bancroft I."/>
            <person name="Baten A."/>
            <person name="Bloomfield J."/>
            <person name="Borpatragohain P."/>
            <person name="He Z."/>
            <person name="Irish N."/>
            <person name="Irwin J."/>
            <person name="Liu K."/>
            <person name="Mauleon R.P."/>
            <person name="Moore J."/>
            <person name="Morris R."/>
            <person name="Ostergaard L."/>
            <person name="Wang B."/>
            <person name="Wells R."/>
        </authorList>
    </citation>
    <scope>NUCLEOTIDE SEQUENCE [LARGE SCALE GENOMIC DNA]</scope>
    <source>
        <strain evidence="2">R-o-18</strain>
        <tissue evidence="2">Leaf</tissue>
    </source>
</reference>
<dbReference type="InterPro" id="IPR029058">
    <property type="entry name" value="AB_hydrolase_fold"/>
</dbReference>
<gene>
    <name evidence="2" type="primary">A01p016490.1_BraROA</name>
    <name evidence="2" type="ORF">IGI04_001390</name>
</gene>
<sequence length="445" mass="49602">MSLNRFRLRMAEEISKTKLGSSSASASVSGSSAASAATNAAKSRWKILWPNSLRWIPTSTDNIIAAENRLLSILKTPYVQEQVNIGSGPPGSKVRWFRSSSDESRYINTVTFDAKEGSPTLVMVHGYGASQGFFFRNFDALASRFRVIAIDQLGWGGSSRPDFTCKSTEETEAWFIDSFEEWRKSKNLSNFILLGHSFGGYVAAKYTLKHPEHVQHLVLVGSAGFSAESDAKSEWLTKFRATWKGALLNHLWESNFTPQKLIRGLGPWGPGLVNRYTSARFGAHSVGTVLTDEESRLLTGKYFVFLSSTEAMDDDEAYLISNGLFCVVDYVYHTLAAKASGELCLKYIFSFGAFARKPLLQSASEWKVPTTFIYGMNDWMNYQGAVEARKHMKVPCEIIRVPQGGHFVFIDNPAGFHSAVMYACRKYISQDSSHQELIPDGFQLV</sequence>
<evidence type="ECO:0000313" key="3">
    <source>
        <dbReference type="Proteomes" id="UP000823674"/>
    </source>
</evidence>
<accession>A0ABQ7NSH9</accession>
<dbReference type="SUPFAM" id="SSF53474">
    <property type="entry name" value="alpha/beta-Hydrolases"/>
    <property type="match status" value="1"/>
</dbReference>
<proteinExistence type="predicted"/>